<dbReference type="HOGENOM" id="CLU_1723138_0_0_1"/>
<evidence type="ECO:0000313" key="1">
    <source>
        <dbReference type="EMBL" id="KIN98484.1"/>
    </source>
</evidence>
<dbReference type="Proteomes" id="UP000054217">
    <property type="component" value="Unassembled WGS sequence"/>
</dbReference>
<keyword evidence="2" id="KW-1185">Reference proteome</keyword>
<dbReference type="EMBL" id="KN832015">
    <property type="protein sequence ID" value="KIN98484.1"/>
    <property type="molecule type" value="Genomic_DNA"/>
</dbReference>
<protein>
    <submittedName>
        <fullName evidence="1">Uncharacterized protein</fullName>
    </submittedName>
</protein>
<accession>A0A0C3NBI5</accession>
<evidence type="ECO:0000313" key="2">
    <source>
        <dbReference type="Proteomes" id="UP000054217"/>
    </source>
</evidence>
<dbReference type="InParanoid" id="A0A0C3NBI5"/>
<dbReference type="AlphaFoldDB" id="A0A0C3NBI5"/>
<reference evidence="2" key="2">
    <citation type="submission" date="2015-01" db="EMBL/GenBank/DDBJ databases">
        <title>Evolutionary Origins and Diversification of the Mycorrhizal Mutualists.</title>
        <authorList>
            <consortium name="DOE Joint Genome Institute"/>
            <consortium name="Mycorrhizal Genomics Consortium"/>
            <person name="Kohler A."/>
            <person name="Kuo A."/>
            <person name="Nagy L.G."/>
            <person name="Floudas D."/>
            <person name="Copeland A."/>
            <person name="Barry K.W."/>
            <person name="Cichocki N."/>
            <person name="Veneault-Fourrey C."/>
            <person name="LaButti K."/>
            <person name="Lindquist E.A."/>
            <person name="Lipzen A."/>
            <person name="Lundell T."/>
            <person name="Morin E."/>
            <person name="Murat C."/>
            <person name="Riley R."/>
            <person name="Ohm R."/>
            <person name="Sun H."/>
            <person name="Tunlid A."/>
            <person name="Henrissat B."/>
            <person name="Grigoriev I.V."/>
            <person name="Hibbett D.S."/>
            <person name="Martin F."/>
        </authorList>
    </citation>
    <scope>NUCLEOTIDE SEQUENCE [LARGE SCALE GENOMIC DNA]</scope>
    <source>
        <strain evidence="2">Marx 270</strain>
    </source>
</reference>
<name>A0A0C3NBI5_PISTI</name>
<reference evidence="1 2" key="1">
    <citation type="submission" date="2014-04" db="EMBL/GenBank/DDBJ databases">
        <authorList>
            <consortium name="DOE Joint Genome Institute"/>
            <person name="Kuo A."/>
            <person name="Kohler A."/>
            <person name="Costa M.D."/>
            <person name="Nagy L.G."/>
            <person name="Floudas D."/>
            <person name="Copeland A."/>
            <person name="Barry K.W."/>
            <person name="Cichocki N."/>
            <person name="Veneault-Fourrey C."/>
            <person name="LaButti K."/>
            <person name="Lindquist E.A."/>
            <person name="Lipzen A."/>
            <person name="Lundell T."/>
            <person name="Morin E."/>
            <person name="Murat C."/>
            <person name="Sun H."/>
            <person name="Tunlid A."/>
            <person name="Henrissat B."/>
            <person name="Grigoriev I.V."/>
            <person name="Hibbett D.S."/>
            <person name="Martin F."/>
            <person name="Nordberg H.P."/>
            <person name="Cantor M.N."/>
            <person name="Hua S.X."/>
        </authorList>
    </citation>
    <scope>NUCLEOTIDE SEQUENCE [LARGE SCALE GENOMIC DNA]</scope>
    <source>
        <strain evidence="1 2">Marx 270</strain>
    </source>
</reference>
<organism evidence="1 2">
    <name type="scientific">Pisolithus tinctorius Marx 270</name>
    <dbReference type="NCBI Taxonomy" id="870435"/>
    <lineage>
        <taxon>Eukaryota</taxon>
        <taxon>Fungi</taxon>
        <taxon>Dikarya</taxon>
        <taxon>Basidiomycota</taxon>
        <taxon>Agaricomycotina</taxon>
        <taxon>Agaricomycetes</taxon>
        <taxon>Agaricomycetidae</taxon>
        <taxon>Boletales</taxon>
        <taxon>Sclerodermatineae</taxon>
        <taxon>Pisolithaceae</taxon>
        <taxon>Pisolithus</taxon>
    </lineage>
</organism>
<proteinExistence type="predicted"/>
<gene>
    <name evidence="1" type="ORF">M404DRAFT_1005332</name>
</gene>
<sequence length="152" mass="16450">MGKTARPPVLQRLFGLRRHSTYLSEAGAQHKSSFSATYDESQTTLDNTTTLNVGQRVASYYILTCSISEGIAIALMAQDCFIKTHTSTDDATPCPCAVWLATLNIIRPSECVKLAPSLALAGVQNDETPSSGFIKPHLWVYGAICHLCSKGQ</sequence>